<gene>
    <name evidence="1" type="ORF">K9D25_11090</name>
</gene>
<proteinExistence type="predicted"/>
<dbReference type="AlphaFoldDB" id="A0A9E6ZVI0"/>
<evidence type="ECO:0000313" key="2">
    <source>
        <dbReference type="Proteomes" id="UP000831684"/>
    </source>
</evidence>
<name>A0A9E6ZVI0_9HYPH</name>
<accession>A0A9E6ZVI0</accession>
<protein>
    <submittedName>
        <fullName evidence="1">Uncharacterized protein</fullName>
    </submittedName>
</protein>
<dbReference type="RefSeq" id="WP_244375194.1">
    <property type="nucleotide sequence ID" value="NZ_CP083239.1"/>
</dbReference>
<reference evidence="1" key="1">
    <citation type="submission" date="2021-09" db="EMBL/GenBank/DDBJ databases">
        <title>Network and meta-omics reveal the key degrader and cooperation patterns in an efficient 1,4-dioxane-degrading microbial community.</title>
        <authorList>
            <person name="Dai C."/>
        </authorList>
    </citation>
    <scope>NUCLEOTIDE SEQUENCE</scope>
    <source>
        <strain evidence="1">ZM13</strain>
    </source>
</reference>
<organism evidence="1 2">
    <name type="scientific">Ancylobacter polymorphus</name>
    <dbReference type="NCBI Taxonomy" id="223390"/>
    <lineage>
        <taxon>Bacteria</taxon>
        <taxon>Pseudomonadati</taxon>
        <taxon>Pseudomonadota</taxon>
        <taxon>Alphaproteobacteria</taxon>
        <taxon>Hyphomicrobiales</taxon>
        <taxon>Xanthobacteraceae</taxon>
        <taxon>Ancylobacter</taxon>
    </lineage>
</organism>
<evidence type="ECO:0000313" key="1">
    <source>
        <dbReference type="EMBL" id="UOK69315.1"/>
    </source>
</evidence>
<dbReference type="KEGG" id="apol:K9D25_11090"/>
<sequence length="84" mass="9339">MAITSSTTAAFTPPLRLKDEAEAVVIRTLDEALVFAERNPHPEGDYEGMIRRLQGAHREEDVIEAANAFRWWCEANGLLGENIG</sequence>
<dbReference type="Proteomes" id="UP000831684">
    <property type="component" value="Chromosome"/>
</dbReference>
<dbReference type="EMBL" id="CP083239">
    <property type="protein sequence ID" value="UOK69315.1"/>
    <property type="molecule type" value="Genomic_DNA"/>
</dbReference>